<dbReference type="EMBL" id="CASHTH010001677">
    <property type="protein sequence ID" value="CAI8017990.1"/>
    <property type="molecule type" value="Genomic_DNA"/>
</dbReference>
<accession>A0AA35RUI6</accession>
<comment type="caution">
    <text evidence="1">The sequence shown here is derived from an EMBL/GenBank/DDBJ whole genome shotgun (WGS) entry which is preliminary data.</text>
</comment>
<reference evidence="1" key="1">
    <citation type="submission" date="2023-03" db="EMBL/GenBank/DDBJ databases">
        <authorList>
            <person name="Steffen K."/>
            <person name="Cardenas P."/>
        </authorList>
    </citation>
    <scope>NUCLEOTIDE SEQUENCE</scope>
</reference>
<evidence type="ECO:0000313" key="2">
    <source>
        <dbReference type="Proteomes" id="UP001174909"/>
    </source>
</evidence>
<proteinExistence type="predicted"/>
<protein>
    <submittedName>
        <fullName evidence="1">Uncharacterized protein</fullName>
    </submittedName>
</protein>
<dbReference type="Proteomes" id="UP001174909">
    <property type="component" value="Unassembled WGS sequence"/>
</dbReference>
<name>A0AA35RUI6_GEOBA</name>
<organism evidence="1 2">
    <name type="scientific">Geodia barretti</name>
    <name type="common">Barrett's horny sponge</name>
    <dbReference type="NCBI Taxonomy" id="519541"/>
    <lineage>
        <taxon>Eukaryota</taxon>
        <taxon>Metazoa</taxon>
        <taxon>Porifera</taxon>
        <taxon>Demospongiae</taxon>
        <taxon>Heteroscleromorpha</taxon>
        <taxon>Tetractinellida</taxon>
        <taxon>Astrophorina</taxon>
        <taxon>Geodiidae</taxon>
        <taxon>Geodia</taxon>
    </lineage>
</organism>
<sequence>MASVPVPAPRMAVRFCAAAVSRAGTS</sequence>
<gene>
    <name evidence="1" type="ORF">GBAR_LOCUS10866</name>
</gene>
<keyword evidence="2" id="KW-1185">Reference proteome</keyword>
<evidence type="ECO:0000313" key="1">
    <source>
        <dbReference type="EMBL" id="CAI8017990.1"/>
    </source>
</evidence>
<dbReference type="AlphaFoldDB" id="A0AA35RUI6"/>